<proteinExistence type="predicted"/>
<sequence length="96" mass="10488">MADTDTDPDPDPDADDGTTRPCHRRNCDEPAAFVALERYQEETGKGAVEAEAALCHDHAAEEHPTNLDGAYPDYVFRVEPLPESESALELEADDTS</sequence>
<evidence type="ECO:0000256" key="1">
    <source>
        <dbReference type="SAM" id="MobiDB-lite"/>
    </source>
</evidence>
<reference evidence="2 3" key="1">
    <citation type="submission" date="2018-09" db="EMBL/GenBank/DDBJ databases">
        <title>Genomic Encyclopedia of Archaeal and Bacterial Type Strains, Phase II (KMG-II): from individual species to whole genera.</title>
        <authorList>
            <person name="Goeker M."/>
        </authorList>
    </citation>
    <scope>NUCLEOTIDE SEQUENCE [LARGE SCALE GENOMIC DNA]</scope>
    <source>
        <strain evidence="2 3">DSM 13151</strain>
    </source>
</reference>
<dbReference type="EMBL" id="RAPO01000002">
    <property type="protein sequence ID" value="RKD95924.1"/>
    <property type="molecule type" value="Genomic_DNA"/>
</dbReference>
<accession>A0A3R7EG60</accession>
<dbReference type="AlphaFoldDB" id="A0A3R7EG60"/>
<feature type="compositionally biased region" description="Acidic residues" evidence="1">
    <location>
        <begin position="1"/>
        <end position="16"/>
    </location>
</feature>
<dbReference type="OrthoDB" id="282728at2157"/>
<dbReference type="RefSeq" id="WP_120245139.1">
    <property type="nucleotide sequence ID" value="NZ_RAPO01000002.1"/>
</dbReference>
<dbReference type="Proteomes" id="UP000283805">
    <property type="component" value="Unassembled WGS sequence"/>
</dbReference>
<feature type="region of interest" description="Disordered" evidence="1">
    <location>
        <begin position="1"/>
        <end position="26"/>
    </location>
</feature>
<evidence type="ECO:0000313" key="2">
    <source>
        <dbReference type="EMBL" id="RKD95924.1"/>
    </source>
</evidence>
<evidence type="ECO:0000313" key="3">
    <source>
        <dbReference type="Proteomes" id="UP000283805"/>
    </source>
</evidence>
<keyword evidence="3" id="KW-1185">Reference proteome</keyword>
<comment type="caution">
    <text evidence="2">The sequence shown here is derived from an EMBL/GenBank/DDBJ whole genome shotgun (WGS) entry which is preliminary data.</text>
</comment>
<organism evidence="2 3">
    <name type="scientific">Halopiger aswanensis</name>
    <dbReference type="NCBI Taxonomy" id="148449"/>
    <lineage>
        <taxon>Archaea</taxon>
        <taxon>Methanobacteriati</taxon>
        <taxon>Methanobacteriota</taxon>
        <taxon>Stenosarchaea group</taxon>
        <taxon>Halobacteria</taxon>
        <taxon>Halobacteriales</taxon>
        <taxon>Natrialbaceae</taxon>
        <taxon>Halopiger</taxon>
    </lineage>
</organism>
<gene>
    <name evidence="2" type="ORF">ATJ93_2787</name>
</gene>
<protein>
    <submittedName>
        <fullName evidence="2">Uncharacterized protein</fullName>
    </submittedName>
</protein>
<name>A0A3R7EG60_9EURY</name>